<dbReference type="EMBL" id="ML986615">
    <property type="protein sequence ID" value="KAF2264568.1"/>
    <property type="molecule type" value="Genomic_DNA"/>
</dbReference>
<feature type="compositionally biased region" description="Acidic residues" evidence="1">
    <location>
        <begin position="184"/>
        <end position="193"/>
    </location>
</feature>
<organism evidence="2 3">
    <name type="scientific">Lojkania enalia</name>
    <dbReference type="NCBI Taxonomy" id="147567"/>
    <lineage>
        <taxon>Eukaryota</taxon>
        <taxon>Fungi</taxon>
        <taxon>Dikarya</taxon>
        <taxon>Ascomycota</taxon>
        <taxon>Pezizomycotina</taxon>
        <taxon>Dothideomycetes</taxon>
        <taxon>Pleosporomycetidae</taxon>
        <taxon>Pleosporales</taxon>
        <taxon>Pleosporales incertae sedis</taxon>
        <taxon>Lojkania</taxon>
    </lineage>
</organism>
<evidence type="ECO:0000313" key="2">
    <source>
        <dbReference type="EMBL" id="KAF2264568.1"/>
    </source>
</evidence>
<accession>A0A9P4N4B9</accession>
<evidence type="ECO:0000313" key="3">
    <source>
        <dbReference type="Proteomes" id="UP000800093"/>
    </source>
</evidence>
<comment type="caution">
    <text evidence="2">The sequence shown here is derived from an EMBL/GenBank/DDBJ whole genome shotgun (WGS) entry which is preliminary data.</text>
</comment>
<feature type="region of interest" description="Disordered" evidence="1">
    <location>
        <begin position="169"/>
        <end position="207"/>
    </location>
</feature>
<feature type="compositionally biased region" description="Gly residues" evidence="1">
    <location>
        <begin position="194"/>
        <end position="207"/>
    </location>
</feature>
<reference evidence="3" key="1">
    <citation type="journal article" date="2020" name="Stud. Mycol.">
        <title>101 Dothideomycetes genomes: A test case for predicting lifestyles and emergence of pathogens.</title>
        <authorList>
            <person name="Haridas S."/>
            <person name="Albert R."/>
            <person name="Binder M."/>
            <person name="Bloem J."/>
            <person name="LaButti K."/>
            <person name="Salamov A."/>
            <person name="Andreopoulos B."/>
            <person name="Baker S."/>
            <person name="Barry K."/>
            <person name="Bills G."/>
            <person name="Bluhm B."/>
            <person name="Cannon C."/>
            <person name="Castanera R."/>
            <person name="Culley D."/>
            <person name="Daum C."/>
            <person name="Ezra D."/>
            <person name="Gonzalez J."/>
            <person name="Henrissat B."/>
            <person name="Kuo A."/>
            <person name="Liang C."/>
            <person name="Lipzen A."/>
            <person name="Lutzoni F."/>
            <person name="Magnuson J."/>
            <person name="Mondo S."/>
            <person name="Nolan M."/>
            <person name="Ohm R."/>
            <person name="Pangilinan J."/>
            <person name="Park H.-J."/>
            <person name="Ramirez L."/>
            <person name="Alfaro M."/>
            <person name="Sun H."/>
            <person name="Tritt A."/>
            <person name="Yoshinaga Y."/>
            <person name="Zwiers L.-H."/>
            <person name="Turgeon B."/>
            <person name="Goodwin S."/>
            <person name="Spatafora J."/>
            <person name="Crous P."/>
            <person name="Grigoriev I."/>
        </authorList>
    </citation>
    <scope>NUCLEOTIDE SEQUENCE [LARGE SCALE GENOMIC DNA]</scope>
    <source>
        <strain evidence="3">CBS 304.66</strain>
    </source>
</reference>
<feature type="region of interest" description="Disordered" evidence="1">
    <location>
        <begin position="142"/>
        <end position="161"/>
    </location>
</feature>
<dbReference type="AlphaFoldDB" id="A0A9P4N4B9"/>
<protein>
    <submittedName>
        <fullName evidence="2">Uncharacterized protein</fullName>
    </submittedName>
</protein>
<keyword evidence="3" id="KW-1185">Reference proteome</keyword>
<name>A0A9P4N4B9_9PLEO</name>
<sequence length="207" mass="21752">MFPRPGLDRLWESVHLGSSDGLSVQCSAPPVVDMALLWARWERNLSRPMAAWRHPSLPASGNAATPVGPVHAQFQALSWRVLVLRLLPSGSGVDRGERVGAEEGRLMRRVVGARANLGRELRSCVHTPDMYSVLEMAGSPFSRPLPRGPPGKNTGKYSASAAPQVALLSPCGTAITRPPVARGDEDDVDDGDDGGGGGGGGGDGDRS</sequence>
<dbReference type="Proteomes" id="UP000800093">
    <property type="component" value="Unassembled WGS sequence"/>
</dbReference>
<proteinExistence type="predicted"/>
<evidence type="ECO:0000256" key="1">
    <source>
        <dbReference type="SAM" id="MobiDB-lite"/>
    </source>
</evidence>
<gene>
    <name evidence="2" type="ORF">CC78DRAFT_544073</name>
</gene>